<evidence type="ECO:0000313" key="13">
    <source>
        <dbReference type="Proteomes" id="UP001344447"/>
    </source>
</evidence>
<evidence type="ECO:0000256" key="8">
    <source>
        <dbReference type="ARBA" id="ARBA00022824"/>
    </source>
</evidence>
<keyword evidence="6 11" id="KW-0808">Transferase</keyword>
<accession>A0AAN7YWV7</accession>
<evidence type="ECO:0000256" key="5">
    <source>
        <dbReference type="ARBA" id="ARBA00022676"/>
    </source>
</evidence>
<comment type="caution">
    <text evidence="12">The sequence shown here is derived from an EMBL/GenBank/DDBJ whole genome shotgun (WGS) entry which is preliminary data.</text>
</comment>
<evidence type="ECO:0000256" key="4">
    <source>
        <dbReference type="ARBA" id="ARBA00022502"/>
    </source>
</evidence>
<comment type="pathway">
    <text evidence="2 11">Glycolipid biosynthesis; glycosylphosphatidylinositol-anchor biosynthesis.</text>
</comment>
<protein>
    <recommendedName>
        <fullName evidence="11">GPI mannosyltransferase 1</fullName>
        <ecNumber evidence="11">2.4.1.-</ecNumber>
    </recommendedName>
    <alternativeName>
        <fullName evidence="11">GPI mannosyltransferase I</fullName>
    </alternativeName>
</protein>
<evidence type="ECO:0000256" key="7">
    <source>
        <dbReference type="ARBA" id="ARBA00022692"/>
    </source>
</evidence>
<feature type="transmembrane region" description="Helical" evidence="11">
    <location>
        <begin position="97"/>
        <end position="118"/>
    </location>
</feature>
<keyword evidence="7 11" id="KW-0812">Transmembrane</keyword>
<evidence type="ECO:0000313" key="12">
    <source>
        <dbReference type="EMBL" id="KAK5579127.1"/>
    </source>
</evidence>
<evidence type="ECO:0000256" key="3">
    <source>
        <dbReference type="ARBA" id="ARBA00011071"/>
    </source>
</evidence>
<evidence type="ECO:0000256" key="9">
    <source>
        <dbReference type="ARBA" id="ARBA00022989"/>
    </source>
</evidence>
<organism evidence="12 13">
    <name type="scientific">Dictyostelium firmibasis</name>
    <dbReference type="NCBI Taxonomy" id="79012"/>
    <lineage>
        <taxon>Eukaryota</taxon>
        <taxon>Amoebozoa</taxon>
        <taxon>Evosea</taxon>
        <taxon>Eumycetozoa</taxon>
        <taxon>Dictyostelia</taxon>
        <taxon>Dictyosteliales</taxon>
        <taxon>Dictyosteliaceae</taxon>
        <taxon>Dictyostelium</taxon>
    </lineage>
</organism>
<evidence type="ECO:0000256" key="1">
    <source>
        <dbReference type="ARBA" id="ARBA00004477"/>
    </source>
</evidence>
<dbReference type="EMBL" id="JAVFKY010000003">
    <property type="protein sequence ID" value="KAK5579127.1"/>
    <property type="molecule type" value="Genomic_DNA"/>
</dbReference>
<keyword evidence="9 11" id="KW-1133">Transmembrane helix</keyword>
<feature type="transmembrane region" description="Helical" evidence="11">
    <location>
        <begin position="343"/>
        <end position="363"/>
    </location>
</feature>
<dbReference type="PANTHER" id="PTHR12886">
    <property type="entry name" value="PIG-M MANNOSYLTRANSFERASE"/>
    <property type="match status" value="1"/>
</dbReference>
<evidence type="ECO:0000256" key="6">
    <source>
        <dbReference type="ARBA" id="ARBA00022679"/>
    </source>
</evidence>
<dbReference type="Pfam" id="PF05007">
    <property type="entry name" value="Mannosyl_trans"/>
    <property type="match status" value="1"/>
</dbReference>
<dbReference type="GO" id="GO:0004376">
    <property type="term" value="F:GPI mannosyltransferase activity"/>
    <property type="evidence" value="ECO:0007669"/>
    <property type="project" value="InterPro"/>
</dbReference>
<dbReference type="GO" id="GO:0005789">
    <property type="term" value="C:endoplasmic reticulum membrane"/>
    <property type="evidence" value="ECO:0007669"/>
    <property type="project" value="UniProtKB-SubCell"/>
</dbReference>
<dbReference type="GO" id="GO:0051751">
    <property type="term" value="F:alpha-1,4-mannosyltransferase activity"/>
    <property type="evidence" value="ECO:0007669"/>
    <property type="project" value="InterPro"/>
</dbReference>
<sequence length="444" mass="51479">MTRINKTVVSNEANNKYDFIFKGFNLTKLIFIVGLVIRLVLIVFAEWQDANMLVKYTDIDYVVYTDASRAVVNGLSPYDRSTYRYTPLLAYLLVPNILIHPAFGKLLFVICDMIIAYLLKGILLERFPKITSRTLLICLASWLLNPFSINVSTRGNAESVIGAMVLATFYFLTKKNLTLASIFYGLSVHFKIYPIIYSIPMYLYIDENFFSKKPSEYSSLNNNFKNILKNFFNKNRLKFFLISAFTFISLTFIMYLIYGYIFLFETYLYHVIRADNRHNFSVYFYQIYLNTPIVETVGDLIGKVNGSNMVVALASFLPQVVLLLAITLVYFNDLEFCLLLETITFVAFNKVCTVQYFIWYYSILPLVIPSSSLGLLQYIILFAVWMGSQGLWFYSAFNLEFLGLQTFWNIWVAGLLFFIANIYILVKLILNHNPIKVNQYLKSK</sequence>
<dbReference type="EC" id="2.4.1.-" evidence="11"/>
<feature type="transmembrane region" description="Helical" evidence="11">
    <location>
        <begin position="375"/>
        <end position="394"/>
    </location>
</feature>
<proteinExistence type="inferred from homology"/>
<gene>
    <name evidence="12" type="ORF">RB653_008806</name>
</gene>
<name>A0AAN7YWV7_9MYCE</name>
<keyword evidence="13" id="KW-1185">Reference proteome</keyword>
<keyword evidence="8 11" id="KW-0256">Endoplasmic reticulum</keyword>
<feature type="transmembrane region" description="Helical" evidence="11">
    <location>
        <begin position="310"/>
        <end position="331"/>
    </location>
</feature>
<reference evidence="12 13" key="1">
    <citation type="submission" date="2023-11" db="EMBL/GenBank/DDBJ databases">
        <title>Dfirmibasis_genome.</title>
        <authorList>
            <person name="Edelbroek B."/>
            <person name="Kjellin J."/>
            <person name="Jerlstrom-Hultqvist J."/>
            <person name="Soderbom F."/>
        </authorList>
    </citation>
    <scope>NUCLEOTIDE SEQUENCE [LARGE SCALE GENOMIC DNA]</scope>
    <source>
        <strain evidence="12 13">TNS-C-14</strain>
    </source>
</reference>
<dbReference type="GO" id="GO:1990529">
    <property type="term" value="C:glycosylphosphatidylinositol-mannosyltransferase I complex"/>
    <property type="evidence" value="ECO:0007669"/>
    <property type="project" value="TreeGrafter"/>
</dbReference>
<keyword evidence="10 11" id="KW-0472">Membrane</keyword>
<feature type="transmembrane region" description="Helical" evidence="11">
    <location>
        <begin position="184"/>
        <end position="205"/>
    </location>
</feature>
<comment type="subcellular location">
    <subcellularLocation>
        <location evidence="1 11">Endoplasmic reticulum membrane</location>
        <topology evidence="1 11">Multi-pass membrane protein</topology>
    </subcellularLocation>
</comment>
<feature type="transmembrane region" description="Helical" evidence="11">
    <location>
        <begin position="26"/>
        <end position="45"/>
    </location>
</feature>
<dbReference type="PANTHER" id="PTHR12886:SF0">
    <property type="entry name" value="GPI MANNOSYLTRANSFERASE 1"/>
    <property type="match status" value="1"/>
</dbReference>
<feature type="transmembrane region" description="Helical" evidence="11">
    <location>
        <begin position="239"/>
        <end position="263"/>
    </location>
</feature>
<evidence type="ECO:0000256" key="11">
    <source>
        <dbReference type="RuleBase" id="RU365064"/>
    </source>
</evidence>
<dbReference type="InterPro" id="IPR007704">
    <property type="entry name" value="PIG-M"/>
</dbReference>
<dbReference type="GO" id="GO:0006506">
    <property type="term" value="P:GPI anchor biosynthetic process"/>
    <property type="evidence" value="ECO:0007669"/>
    <property type="project" value="UniProtKB-KW"/>
</dbReference>
<dbReference type="AlphaFoldDB" id="A0AAN7YWV7"/>
<feature type="transmembrane region" description="Helical" evidence="11">
    <location>
        <begin position="406"/>
        <end position="426"/>
    </location>
</feature>
<evidence type="ECO:0000256" key="2">
    <source>
        <dbReference type="ARBA" id="ARBA00004687"/>
    </source>
</evidence>
<comment type="function">
    <text evidence="11">Catalytic subunit of the glycosylphosphatidylinositol-mannosyltransferase I complex which catalyzes the transfer of the first mannose, via an alpha-1,4 bond from a dolichol-phosphate-mannose (Dol-P-Man) to the glucosaminyl acyl phosphatidylinositol (GlcN-(acyl)PI) intermediate to generate alpha-D-Man-(1-&gt;4)-alpha-D-GlcN-(1-&gt;6)-(1-radyl,2-acyl-sn-glycero-3-phospho)-2-acyl-inositol and participates in the sixth step of the glycosylphosphatidylinositol-anchor biosynthesis.</text>
</comment>
<comment type="similarity">
    <text evidence="3 11">Belongs to the PIGM family.</text>
</comment>
<keyword evidence="4 11" id="KW-0337">GPI-anchor biosynthesis</keyword>
<dbReference type="Proteomes" id="UP001344447">
    <property type="component" value="Unassembled WGS sequence"/>
</dbReference>
<keyword evidence="5 11" id="KW-0328">Glycosyltransferase</keyword>
<evidence type="ECO:0000256" key="10">
    <source>
        <dbReference type="ARBA" id="ARBA00023136"/>
    </source>
</evidence>